<reference evidence="2" key="1">
    <citation type="journal article" date="2019" name="Curr. Biol.">
        <title>Genome Sequence of Striga asiatica Provides Insight into the Evolution of Plant Parasitism.</title>
        <authorList>
            <person name="Yoshida S."/>
            <person name="Kim S."/>
            <person name="Wafula E.K."/>
            <person name="Tanskanen J."/>
            <person name="Kim Y.M."/>
            <person name="Honaas L."/>
            <person name="Yang Z."/>
            <person name="Spallek T."/>
            <person name="Conn C.E."/>
            <person name="Ichihashi Y."/>
            <person name="Cheong K."/>
            <person name="Cui S."/>
            <person name="Der J.P."/>
            <person name="Gundlach H."/>
            <person name="Jiao Y."/>
            <person name="Hori C."/>
            <person name="Ishida J.K."/>
            <person name="Kasahara H."/>
            <person name="Kiba T."/>
            <person name="Kim M.S."/>
            <person name="Koo N."/>
            <person name="Laohavisit A."/>
            <person name="Lee Y.H."/>
            <person name="Lumba S."/>
            <person name="McCourt P."/>
            <person name="Mortimer J.C."/>
            <person name="Mutuku J.M."/>
            <person name="Nomura T."/>
            <person name="Sasaki-Sekimoto Y."/>
            <person name="Seto Y."/>
            <person name="Wang Y."/>
            <person name="Wakatake T."/>
            <person name="Sakakibara H."/>
            <person name="Demura T."/>
            <person name="Yamaguchi S."/>
            <person name="Yoneyama K."/>
            <person name="Manabe R.I."/>
            <person name="Nelson D.C."/>
            <person name="Schulman A.H."/>
            <person name="Timko M.P."/>
            <person name="dePamphilis C.W."/>
            <person name="Choi D."/>
            <person name="Shirasu K."/>
        </authorList>
    </citation>
    <scope>NUCLEOTIDE SEQUENCE [LARGE SCALE GENOMIC DNA]</scope>
    <source>
        <strain evidence="2">cv. UVA1</strain>
    </source>
</reference>
<sequence length="107" mass="12069">MGFRWSRTSVLELTVVKSGADGLRFRDRLRLGRIWRTQLGFRWPEWSAVVTRSPTRFSLIPGGCETGDGDDVVDSFELGLPSPREDEANASDLSAVWADTTVRRKIQ</sequence>
<dbReference type="EMBL" id="BKCP01007848">
    <property type="protein sequence ID" value="GER47349.1"/>
    <property type="molecule type" value="Genomic_DNA"/>
</dbReference>
<keyword evidence="2" id="KW-1185">Reference proteome</keyword>
<accession>A0A5A7QQM0</accession>
<dbReference type="Proteomes" id="UP000325081">
    <property type="component" value="Unassembled WGS sequence"/>
</dbReference>
<evidence type="ECO:0000313" key="2">
    <source>
        <dbReference type="Proteomes" id="UP000325081"/>
    </source>
</evidence>
<proteinExistence type="predicted"/>
<protein>
    <submittedName>
        <fullName evidence="1">Bifunctional nuclease in basal defense response1</fullName>
    </submittedName>
</protein>
<dbReference type="AlphaFoldDB" id="A0A5A7QQM0"/>
<organism evidence="1 2">
    <name type="scientific">Striga asiatica</name>
    <name type="common">Asiatic witchweed</name>
    <name type="synonym">Buchnera asiatica</name>
    <dbReference type="NCBI Taxonomy" id="4170"/>
    <lineage>
        <taxon>Eukaryota</taxon>
        <taxon>Viridiplantae</taxon>
        <taxon>Streptophyta</taxon>
        <taxon>Embryophyta</taxon>
        <taxon>Tracheophyta</taxon>
        <taxon>Spermatophyta</taxon>
        <taxon>Magnoliopsida</taxon>
        <taxon>eudicotyledons</taxon>
        <taxon>Gunneridae</taxon>
        <taxon>Pentapetalae</taxon>
        <taxon>asterids</taxon>
        <taxon>lamiids</taxon>
        <taxon>Lamiales</taxon>
        <taxon>Orobanchaceae</taxon>
        <taxon>Buchnereae</taxon>
        <taxon>Striga</taxon>
    </lineage>
</organism>
<gene>
    <name evidence="1" type="ORF">STAS_24447</name>
</gene>
<name>A0A5A7QQM0_STRAF</name>
<comment type="caution">
    <text evidence="1">The sequence shown here is derived from an EMBL/GenBank/DDBJ whole genome shotgun (WGS) entry which is preliminary data.</text>
</comment>
<evidence type="ECO:0000313" key="1">
    <source>
        <dbReference type="EMBL" id="GER47349.1"/>
    </source>
</evidence>